<accession>A0A7C9TST0</accession>
<sequence>MTSWAQLIDKLNARLLPYIGPPPLGPYDEAPLPPTGAKPCPVCGNPMDAHTFDRLQGHAPSRMHCPR</sequence>
<reference evidence="1 2" key="1">
    <citation type="journal article" date="2014" name="Int. J. Syst. Evol. Microbiol.">
        <title>Description of Galbitalea soli gen. nov., sp. nov., and Frondihabitans sucicola sp. nov.</title>
        <authorList>
            <person name="Kim S.J."/>
            <person name="Lim J.M."/>
            <person name="Ahn J.H."/>
            <person name="Weon H.Y."/>
            <person name="Hamada M."/>
            <person name="Suzuki K."/>
            <person name="Ahn T.Y."/>
            <person name="Kwon S.W."/>
        </authorList>
    </citation>
    <scope>NUCLEOTIDE SEQUENCE [LARGE SCALE GENOMIC DNA]</scope>
    <source>
        <strain evidence="1 2">NBRC 108727</strain>
    </source>
</reference>
<dbReference type="RefSeq" id="WP_163474468.1">
    <property type="nucleotide sequence ID" value="NZ_JAAGWZ010000005.1"/>
</dbReference>
<dbReference type="EMBL" id="JAAGWZ010000005">
    <property type="protein sequence ID" value="NEM92435.1"/>
    <property type="molecule type" value="Genomic_DNA"/>
</dbReference>
<comment type="caution">
    <text evidence="1">The sequence shown here is derived from an EMBL/GenBank/DDBJ whole genome shotgun (WGS) entry which is preliminary data.</text>
</comment>
<organism evidence="1 2">
    <name type="scientific">Galbitalea soli</name>
    <dbReference type="NCBI Taxonomy" id="1268042"/>
    <lineage>
        <taxon>Bacteria</taxon>
        <taxon>Bacillati</taxon>
        <taxon>Actinomycetota</taxon>
        <taxon>Actinomycetes</taxon>
        <taxon>Micrococcales</taxon>
        <taxon>Microbacteriaceae</taxon>
        <taxon>Galbitalea</taxon>
    </lineage>
</organism>
<proteinExistence type="predicted"/>
<evidence type="ECO:0000313" key="2">
    <source>
        <dbReference type="Proteomes" id="UP000479756"/>
    </source>
</evidence>
<keyword evidence="2" id="KW-1185">Reference proteome</keyword>
<dbReference type="Proteomes" id="UP000479756">
    <property type="component" value="Unassembled WGS sequence"/>
</dbReference>
<evidence type="ECO:0000313" key="1">
    <source>
        <dbReference type="EMBL" id="NEM92435.1"/>
    </source>
</evidence>
<dbReference type="AlphaFoldDB" id="A0A7C9TST0"/>
<protein>
    <submittedName>
        <fullName evidence="1">Uncharacterized protein</fullName>
    </submittedName>
</protein>
<gene>
    <name evidence="1" type="ORF">G3T37_13860</name>
</gene>
<name>A0A7C9TST0_9MICO</name>